<dbReference type="SUPFAM" id="SSF57850">
    <property type="entry name" value="RING/U-box"/>
    <property type="match status" value="1"/>
</dbReference>
<dbReference type="STRING" id="164328.H3GGK9"/>
<name>H3GGK9_PHYRM</name>
<reference evidence="4" key="1">
    <citation type="journal article" date="2006" name="Science">
        <title>Phytophthora genome sequences uncover evolutionary origins and mechanisms of pathogenesis.</title>
        <authorList>
            <person name="Tyler B.M."/>
            <person name="Tripathy S."/>
            <person name="Zhang X."/>
            <person name="Dehal P."/>
            <person name="Jiang R.H."/>
            <person name="Aerts A."/>
            <person name="Arredondo F.D."/>
            <person name="Baxter L."/>
            <person name="Bensasson D."/>
            <person name="Beynon J.L."/>
            <person name="Chapman J."/>
            <person name="Damasceno C.M."/>
            <person name="Dorrance A.E."/>
            <person name="Dou D."/>
            <person name="Dickerman A.W."/>
            <person name="Dubchak I.L."/>
            <person name="Garbelotto M."/>
            <person name="Gijzen M."/>
            <person name="Gordon S.G."/>
            <person name="Govers F."/>
            <person name="Grunwald N.J."/>
            <person name="Huang W."/>
            <person name="Ivors K.L."/>
            <person name="Jones R.W."/>
            <person name="Kamoun S."/>
            <person name="Krampis K."/>
            <person name="Lamour K.H."/>
            <person name="Lee M.K."/>
            <person name="McDonald W.H."/>
            <person name="Medina M."/>
            <person name="Meijer H.J."/>
            <person name="Nordberg E.K."/>
            <person name="Maclean D.J."/>
            <person name="Ospina-Giraldo M.D."/>
            <person name="Morris P.F."/>
            <person name="Phuntumart V."/>
            <person name="Putnam N.H."/>
            <person name="Rash S."/>
            <person name="Rose J.K."/>
            <person name="Sakihama Y."/>
            <person name="Salamov A.A."/>
            <person name="Savidor A."/>
            <person name="Scheuring C.F."/>
            <person name="Smith B.M."/>
            <person name="Sobral B.W."/>
            <person name="Terry A."/>
            <person name="Torto-Alalibo T.A."/>
            <person name="Win J."/>
            <person name="Xu Z."/>
            <person name="Zhang H."/>
            <person name="Grigoriev I.V."/>
            <person name="Rokhsar D.S."/>
            <person name="Boore J.L."/>
        </authorList>
    </citation>
    <scope>NUCLEOTIDE SEQUENCE [LARGE SCALE GENOMIC DNA]</scope>
    <source>
        <strain evidence="4">Pr102</strain>
    </source>
</reference>
<keyword evidence="1" id="KW-0175">Coiled coil</keyword>
<feature type="coiled-coil region" evidence="1">
    <location>
        <begin position="550"/>
        <end position="601"/>
    </location>
</feature>
<dbReference type="OrthoDB" id="106784at2759"/>
<feature type="region of interest" description="Disordered" evidence="2">
    <location>
        <begin position="498"/>
        <end position="519"/>
    </location>
</feature>
<dbReference type="InParanoid" id="H3GGK9"/>
<feature type="region of interest" description="Disordered" evidence="2">
    <location>
        <begin position="690"/>
        <end position="709"/>
    </location>
</feature>
<keyword evidence="4" id="KW-1185">Reference proteome</keyword>
<reference evidence="3" key="2">
    <citation type="submission" date="2015-06" db="UniProtKB">
        <authorList>
            <consortium name="EnsemblProtists"/>
        </authorList>
    </citation>
    <scope>IDENTIFICATION</scope>
    <source>
        <strain evidence="3">Pr102</strain>
    </source>
</reference>
<feature type="compositionally biased region" description="Acidic residues" evidence="2">
    <location>
        <begin position="693"/>
        <end position="709"/>
    </location>
</feature>
<dbReference type="Proteomes" id="UP000005238">
    <property type="component" value="Unassembled WGS sequence"/>
</dbReference>
<evidence type="ECO:0000313" key="4">
    <source>
        <dbReference type="Proteomes" id="UP000005238"/>
    </source>
</evidence>
<feature type="region of interest" description="Disordered" evidence="2">
    <location>
        <begin position="231"/>
        <end position="269"/>
    </location>
</feature>
<accession>H3GGK9</accession>
<sequence>MALASSQPARTQPTIHYLFLDLDPLISTVKAQVVAQPTVYPQELTRMSADGVMLNAERLTALLDGQEERQQPALVICRTGSYFNCSQENAQVLQTVGWSLKKKGAIDHRTLENLLERNLEQVGACSASAAPKTMILATGELRPPTHSCIQAYLQSGWRVKLFCLQRCWRHALDDLSRAYEGHFTAVYLDQHLMELLATSAPIARPASTSPRRSPLWDRVSVRRSNLNSTPNARALSLVSPPPGLSSSVSRSSFSQMNHTEDSSASTREENAVARRQSWLAMLPKAYIPGNRQRCIFMNLDDIAGMLFTSRTLYQRVDGATAPHNVRLNFRALTKYLRGNDSLVAVKCQVATYCKTSQFLAHALVEFGWALKPVVTAADDDKGLHYEMMSWLVESTTTTNENTLVLAMGDGGLSSSSNKTTAYCEIIRKFLEQRWYVEVHGWLYALNDGLLELQAQYPGRVIVKPLDEHIGDLVYLKQQENINMVTSRVNTSLRQFHNSTTTPASSVEPASFLNRPGETKVPNLPASTFDRWSSLRRLSPPLPPSSPQPTVMGLQQQLQQMQDALAALQTSVSTQRQLQQEKQELKKTMRDQANAFEEERKRQAALAAQQASDARLARCLQLENREENLTCPITCELYKEPVTTVCCGKTFFAAVVKQVNECCPWCRKLNFSTHPNRDVAELVEEYRAERDTFDAEQCDESDEEESAEEE</sequence>
<organism evidence="3 4">
    <name type="scientific">Phytophthora ramorum</name>
    <name type="common">Sudden oak death agent</name>
    <dbReference type="NCBI Taxonomy" id="164328"/>
    <lineage>
        <taxon>Eukaryota</taxon>
        <taxon>Sar</taxon>
        <taxon>Stramenopiles</taxon>
        <taxon>Oomycota</taxon>
        <taxon>Peronosporomycetes</taxon>
        <taxon>Peronosporales</taxon>
        <taxon>Peronosporaceae</taxon>
        <taxon>Phytophthora</taxon>
    </lineage>
</organism>
<evidence type="ECO:0000313" key="3">
    <source>
        <dbReference type="EnsemblProtists" id="Phyra74964"/>
    </source>
</evidence>
<dbReference type="GeneID" id="94219667"/>
<dbReference type="AlphaFoldDB" id="H3GGK9"/>
<dbReference type="Gene3D" id="3.30.40.10">
    <property type="entry name" value="Zinc/RING finger domain, C3HC4 (zinc finger)"/>
    <property type="match status" value="1"/>
</dbReference>
<feature type="compositionally biased region" description="Basic and acidic residues" evidence="2">
    <location>
        <begin position="258"/>
        <end position="269"/>
    </location>
</feature>
<dbReference type="EnsemblProtists" id="Phyra74964">
    <property type="protein sequence ID" value="Phyra74964"/>
    <property type="gene ID" value="Phyra74964"/>
</dbReference>
<dbReference type="VEuPathDB" id="FungiDB:KRP23_13188"/>
<evidence type="ECO:0000256" key="2">
    <source>
        <dbReference type="SAM" id="MobiDB-lite"/>
    </source>
</evidence>
<dbReference type="eggNOG" id="ENOG502RGCW">
    <property type="taxonomic scope" value="Eukaryota"/>
</dbReference>
<protein>
    <submittedName>
        <fullName evidence="3">Uncharacterized protein</fullName>
    </submittedName>
</protein>
<feature type="compositionally biased region" description="Low complexity" evidence="2">
    <location>
        <begin position="244"/>
        <end position="254"/>
    </location>
</feature>
<evidence type="ECO:0000256" key="1">
    <source>
        <dbReference type="SAM" id="Coils"/>
    </source>
</evidence>
<dbReference type="InterPro" id="IPR013083">
    <property type="entry name" value="Znf_RING/FYVE/PHD"/>
</dbReference>
<dbReference type="HOGENOM" id="CLU_465793_0_0_1"/>
<proteinExistence type="predicted"/>
<dbReference type="RefSeq" id="XP_067738507.1">
    <property type="nucleotide sequence ID" value="XM_067883868.1"/>
</dbReference>
<dbReference type="EMBL" id="DS566007">
    <property type="status" value="NOT_ANNOTATED_CDS"/>
    <property type="molecule type" value="Genomic_DNA"/>
</dbReference>
<dbReference type="VEuPathDB" id="FungiDB:KRP22_863"/>